<evidence type="ECO:0000313" key="3">
    <source>
        <dbReference type="EMBL" id="CAB3797646.1"/>
    </source>
</evidence>
<evidence type="ECO:0000313" key="4">
    <source>
        <dbReference type="Proteomes" id="UP000494365"/>
    </source>
</evidence>
<name>A0A6S7BYV1_9BURK</name>
<reference evidence="3 4" key="1">
    <citation type="submission" date="2020-04" db="EMBL/GenBank/DDBJ databases">
        <authorList>
            <person name="De Canck E."/>
        </authorList>
    </citation>
    <scope>NUCLEOTIDE SEQUENCE [LARGE SCALE GENOMIC DNA]</scope>
    <source>
        <strain evidence="3 4">LMG 28614</strain>
    </source>
</reference>
<dbReference type="Proteomes" id="UP000494365">
    <property type="component" value="Unassembled WGS sequence"/>
</dbReference>
<dbReference type="RefSeq" id="WP_175151703.1">
    <property type="nucleotide sequence ID" value="NZ_CADIKK010000023.1"/>
</dbReference>
<keyword evidence="4" id="KW-1185">Reference proteome</keyword>
<proteinExistence type="predicted"/>
<keyword evidence="2" id="KW-0472">Membrane</keyword>
<sequence>MNRPLALIQGDLALPNARLLRGLPPPYGVYRWPARAATQRRPQPMASTAAQQAIQDAVRRWTPLTRHSLSGPGQKFRFFYKLPQPRDYSARLDAELAEARHYLEMDKTRERSSRSDYVLGATIFVACGIVLVWLLTTCSAHDADKAQTAAITRPAVVQQGAPVVVDPHASARPAQPVVEVTPTVAQTVPAPADPAPKAALRSEPTPSLQAALPAKPALSAQHFEPYPAARASTYDTATGQVIKKVKAERKMAATRLSEAQVDERLALNRSIRPATRAAASTQPEWTARSSAADATTAGDATGQAVWLDWAAQQQRRPNVTARAGTPALAPTNADWNAHLTQRRITDNPTAFQAPNGQN</sequence>
<dbReference type="AlphaFoldDB" id="A0A6S7BYV1"/>
<keyword evidence="2" id="KW-0812">Transmembrane</keyword>
<protein>
    <recommendedName>
        <fullName evidence="5">Transmembrane protein</fullName>
    </recommendedName>
</protein>
<feature type="region of interest" description="Disordered" evidence="1">
    <location>
        <begin position="187"/>
        <end position="210"/>
    </location>
</feature>
<keyword evidence="2" id="KW-1133">Transmembrane helix</keyword>
<evidence type="ECO:0008006" key="5">
    <source>
        <dbReference type="Google" id="ProtNLM"/>
    </source>
</evidence>
<accession>A0A6S7BYV1</accession>
<organism evidence="3 4">
    <name type="scientific">Paraburkholderia ultramafica</name>
    <dbReference type="NCBI Taxonomy" id="1544867"/>
    <lineage>
        <taxon>Bacteria</taxon>
        <taxon>Pseudomonadati</taxon>
        <taxon>Pseudomonadota</taxon>
        <taxon>Betaproteobacteria</taxon>
        <taxon>Burkholderiales</taxon>
        <taxon>Burkholderiaceae</taxon>
        <taxon>Paraburkholderia</taxon>
    </lineage>
</organism>
<evidence type="ECO:0000256" key="2">
    <source>
        <dbReference type="SAM" id="Phobius"/>
    </source>
</evidence>
<gene>
    <name evidence="3" type="ORF">LMG28614_04602</name>
</gene>
<feature type="region of interest" description="Disordered" evidence="1">
    <location>
        <begin position="316"/>
        <end position="336"/>
    </location>
</feature>
<dbReference type="EMBL" id="CADIKK010000023">
    <property type="protein sequence ID" value="CAB3797646.1"/>
    <property type="molecule type" value="Genomic_DNA"/>
</dbReference>
<feature type="transmembrane region" description="Helical" evidence="2">
    <location>
        <begin position="117"/>
        <end position="135"/>
    </location>
</feature>
<evidence type="ECO:0000256" key="1">
    <source>
        <dbReference type="SAM" id="MobiDB-lite"/>
    </source>
</evidence>